<dbReference type="Proteomes" id="UP000283880">
    <property type="component" value="Unassembled WGS sequence"/>
</dbReference>
<dbReference type="InterPro" id="IPR011109">
    <property type="entry name" value="DNA_bind_recombinase_dom"/>
</dbReference>
<evidence type="ECO:0000313" key="4">
    <source>
        <dbReference type="EMBL" id="RGX29912.1"/>
    </source>
</evidence>
<evidence type="ECO:0000259" key="2">
    <source>
        <dbReference type="PROSITE" id="PS51736"/>
    </source>
</evidence>
<dbReference type="SMART" id="SM00857">
    <property type="entry name" value="Resolvase"/>
    <property type="match status" value="1"/>
</dbReference>
<dbReference type="Gene3D" id="3.40.50.1390">
    <property type="entry name" value="Resolvase, N-terminal catalytic domain"/>
    <property type="match status" value="1"/>
</dbReference>
<name>A0A413FGJ2_9FIRM</name>
<dbReference type="PROSITE" id="PS51736">
    <property type="entry name" value="RECOMBINASES_3"/>
    <property type="match status" value="1"/>
</dbReference>
<dbReference type="Pfam" id="PF00239">
    <property type="entry name" value="Resolvase"/>
    <property type="match status" value="1"/>
</dbReference>
<dbReference type="Pfam" id="PF07508">
    <property type="entry name" value="Recombinase"/>
    <property type="match status" value="1"/>
</dbReference>
<dbReference type="InterPro" id="IPR038109">
    <property type="entry name" value="DNA_bind_recomb_sf"/>
</dbReference>
<dbReference type="AlphaFoldDB" id="A0A413FGJ2"/>
<dbReference type="RefSeq" id="WP_117777325.1">
    <property type="nucleotide sequence ID" value="NZ_QSBM01000006.1"/>
</dbReference>
<comment type="caution">
    <text evidence="4">The sequence shown here is derived from an EMBL/GenBank/DDBJ whole genome shotgun (WGS) entry which is preliminary data.</text>
</comment>
<reference evidence="4 5" key="1">
    <citation type="submission" date="2018-08" db="EMBL/GenBank/DDBJ databases">
        <title>A genome reference for cultivated species of the human gut microbiota.</title>
        <authorList>
            <person name="Zou Y."/>
            <person name="Xue W."/>
            <person name="Luo G."/>
        </authorList>
    </citation>
    <scope>NUCLEOTIDE SEQUENCE [LARGE SCALE GENOMIC DNA]</scope>
    <source>
        <strain evidence="4 5">AF04-15</strain>
    </source>
</reference>
<dbReference type="OrthoDB" id="9769353at2"/>
<feature type="domain" description="Recombinase" evidence="3">
    <location>
        <begin position="163"/>
        <end position="288"/>
    </location>
</feature>
<accession>A0A413FGJ2</accession>
<evidence type="ECO:0000313" key="5">
    <source>
        <dbReference type="Proteomes" id="UP000283880"/>
    </source>
</evidence>
<feature type="coiled-coil region" evidence="1">
    <location>
        <begin position="392"/>
        <end position="419"/>
    </location>
</feature>
<protein>
    <recommendedName>
        <fullName evidence="6">Recombinase family protein</fullName>
    </recommendedName>
</protein>
<dbReference type="EMBL" id="QSBM01000006">
    <property type="protein sequence ID" value="RGX29912.1"/>
    <property type="molecule type" value="Genomic_DNA"/>
</dbReference>
<evidence type="ECO:0008006" key="6">
    <source>
        <dbReference type="Google" id="ProtNLM"/>
    </source>
</evidence>
<sequence>MRKRKVVFYGRVSTHSDEQLSAFDNQMAWYKQLLALHPEWTVVGEYEDAGVTGTSVRKRKGFQQMLDDGIRYHKYDLIVTRETKRFARNTVDALSYVRLLKQHGIEVYFVSDGIWTISDNDGELRLSIMATIAQEESRKTSENVRAGQRISRQKGILRGTGNILGYRRVGRNQYELDAEQAAIVKNIYKWYLSGDGIRAIKRKLEEHGYRTATGKSRWQFQVIDDILRNPFYTGRQRQMGKISDGYLTQNRVKNSPDQIEYIQGDYEPIISEEAFKEVERIREQRYNKMNSRGKKESKSVWCGKYLCGCGCGTVRRIASGNESVFICHSQHVNGIKAKSGTAGAENACSLRTILEWKLDMIAWYVINDVWGSSKTDASQALKMIEECYSEEIAISQVEINTVQDKIEKLEKRKQGLLDMRADGEITKEEYAAKRSECDVQIHKLNVSIAEAETDRIASADHNQKISSIKQALEKILDLSQPKLNRYIVDGFIWKLVHISDHEFDIYLSMGNESFGDVGAEEKVIQYKVFESSNPRREERVKCTKLKSMRLTYEDAVRYRAMSGKRVLKHKWEDLVVHIYI</sequence>
<proteinExistence type="predicted"/>
<dbReference type="InterPro" id="IPR050639">
    <property type="entry name" value="SSR_resolvase"/>
</dbReference>
<dbReference type="Gene3D" id="3.90.1750.20">
    <property type="entry name" value="Putative Large Serine Recombinase, Chain B, Domain 2"/>
    <property type="match status" value="1"/>
</dbReference>
<evidence type="ECO:0000256" key="1">
    <source>
        <dbReference type="SAM" id="Coils"/>
    </source>
</evidence>
<keyword evidence="1" id="KW-0175">Coiled coil</keyword>
<organism evidence="4 5">
    <name type="scientific">Enterocloster asparagiformis</name>
    <dbReference type="NCBI Taxonomy" id="333367"/>
    <lineage>
        <taxon>Bacteria</taxon>
        <taxon>Bacillati</taxon>
        <taxon>Bacillota</taxon>
        <taxon>Clostridia</taxon>
        <taxon>Lachnospirales</taxon>
        <taxon>Lachnospiraceae</taxon>
        <taxon>Enterocloster</taxon>
    </lineage>
</organism>
<dbReference type="PANTHER" id="PTHR30461">
    <property type="entry name" value="DNA-INVERTASE FROM LAMBDOID PROPHAGE"/>
    <property type="match status" value="1"/>
</dbReference>
<dbReference type="InterPro" id="IPR036162">
    <property type="entry name" value="Resolvase-like_N_sf"/>
</dbReference>
<dbReference type="CDD" id="cd00338">
    <property type="entry name" value="Ser_Recombinase"/>
    <property type="match status" value="1"/>
</dbReference>
<dbReference type="GO" id="GO:0003677">
    <property type="term" value="F:DNA binding"/>
    <property type="evidence" value="ECO:0007669"/>
    <property type="project" value="InterPro"/>
</dbReference>
<dbReference type="InterPro" id="IPR006119">
    <property type="entry name" value="Resolv_N"/>
</dbReference>
<evidence type="ECO:0000259" key="3">
    <source>
        <dbReference type="PROSITE" id="PS51737"/>
    </source>
</evidence>
<gene>
    <name evidence="4" type="ORF">DWV29_09380</name>
</gene>
<dbReference type="GO" id="GO:0000150">
    <property type="term" value="F:DNA strand exchange activity"/>
    <property type="evidence" value="ECO:0007669"/>
    <property type="project" value="InterPro"/>
</dbReference>
<dbReference type="SUPFAM" id="SSF53041">
    <property type="entry name" value="Resolvase-like"/>
    <property type="match status" value="1"/>
</dbReference>
<dbReference type="PANTHER" id="PTHR30461:SF23">
    <property type="entry name" value="DNA RECOMBINASE-RELATED"/>
    <property type="match status" value="1"/>
</dbReference>
<feature type="domain" description="Resolvase/invertase-type recombinase catalytic" evidence="2">
    <location>
        <begin position="5"/>
        <end position="155"/>
    </location>
</feature>
<dbReference type="PROSITE" id="PS51737">
    <property type="entry name" value="RECOMBINASE_DNA_BIND"/>
    <property type="match status" value="1"/>
</dbReference>